<organism evidence="1 2">
    <name type="scientific">Leifsonia shinshuensis</name>
    <dbReference type="NCBI Taxonomy" id="150026"/>
    <lineage>
        <taxon>Bacteria</taxon>
        <taxon>Bacillati</taxon>
        <taxon>Actinomycetota</taxon>
        <taxon>Actinomycetes</taxon>
        <taxon>Micrococcales</taxon>
        <taxon>Microbacteriaceae</taxon>
        <taxon>Leifsonia</taxon>
    </lineage>
</organism>
<sequence>MTFHDLEAFRALHHGDQPLLLPNAWDAGSAIAFAAAGFPAVGTTSFGVNASAGRPDAGSASREATVALVRRIATLDIHLTADVEDGYSEDPGEVAAFVAALAADGVVGVNLEDSAAGRLVDPAIPSAKIAAVKRGAPGVFVNARVDSYWFHEDDTVEAVADRARAYADAGADGIFVPGVTDPSTIERLAATIALPLNVLVVPGLGLDDLQVLGVRRVSTGSLPYRVAIDAAVDSAEAVRDGRDVPVATSYAESQQRLIAFAQRADAAPGRPSSAAR</sequence>
<dbReference type="Proteomes" id="UP000515511">
    <property type="component" value="Chromosome"/>
</dbReference>
<keyword evidence="1" id="KW-0670">Pyruvate</keyword>
<dbReference type="InterPro" id="IPR015813">
    <property type="entry name" value="Pyrv/PenolPyrv_kinase-like_dom"/>
</dbReference>
<dbReference type="GO" id="GO:0016829">
    <property type="term" value="F:lyase activity"/>
    <property type="evidence" value="ECO:0007669"/>
    <property type="project" value="UniProtKB-KW"/>
</dbReference>
<dbReference type="SUPFAM" id="SSF51621">
    <property type="entry name" value="Phosphoenolpyruvate/pyruvate domain"/>
    <property type="match status" value="1"/>
</dbReference>
<dbReference type="PANTHER" id="PTHR42905:SF16">
    <property type="entry name" value="CARBOXYPHOSPHONOENOLPYRUVATE PHOSPHONOMUTASE-LIKE PROTEIN (AFU_ORTHOLOGUE AFUA_5G07230)"/>
    <property type="match status" value="1"/>
</dbReference>
<dbReference type="KEGG" id="lse:F1C12_10410"/>
<dbReference type="CDD" id="cd00377">
    <property type="entry name" value="ICL_PEPM"/>
    <property type="match status" value="1"/>
</dbReference>
<reference evidence="2" key="1">
    <citation type="submission" date="2019-09" db="EMBL/GenBank/DDBJ databases">
        <title>Antimicrobial potential of Antarctic Bacteria.</title>
        <authorList>
            <person name="Benaud N."/>
            <person name="Edwards R.J."/>
            <person name="Ferrari B.C."/>
        </authorList>
    </citation>
    <scope>NUCLEOTIDE SEQUENCE [LARGE SCALE GENOMIC DNA]</scope>
    <source>
        <strain evidence="2">INR9</strain>
    </source>
</reference>
<dbReference type="PANTHER" id="PTHR42905">
    <property type="entry name" value="PHOSPHOENOLPYRUVATE CARBOXYLASE"/>
    <property type="match status" value="1"/>
</dbReference>
<gene>
    <name evidence="1" type="ORF">F1C12_10410</name>
</gene>
<accession>A0A7G6YAI3</accession>
<evidence type="ECO:0000313" key="2">
    <source>
        <dbReference type="Proteomes" id="UP000515511"/>
    </source>
</evidence>
<name>A0A7G6YAI3_9MICO</name>
<dbReference type="InterPro" id="IPR039556">
    <property type="entry name" value="ICL/PEPM"/>
</dbReference>
<dbReference type="EMBL" id="CP043641">
    <property type="protein sequence ID" value="QNE35498.1"/>
    <property type="molecule type" value="Genomic_DNA"/>
</dbReference>
<dbReference type="AlphaFoldDB" id="A0A7G6YAI3"/>
<keyword evidence="1" id="KW-0456">Lyase</keyword>
<evidence type="ECO:0000313" key="1">
    <source>
        <dbReference type="EMBL" id="QNE35498.1"/>
    </source>
</evidence>
<dbReference type="RefSeq" id="WP_185278660.1">
    <property type="nucleotide sequence ID" value="NZ_CP043641.1"/>
</dbReference>
<dbReference type="InterPro" id="IPR040442">
    <property type="entry name" value="Pyrv_kinase-like_dom_sf"/>
</dbReference>
<proteinExistence type="predicted"/>
<protein>
    <submittedName>
        <fullName evidence="1">Isocitrate lyase/phosphoenolpyruvate mutase family protein</fullName>
    </submittedName>
</protein>
<dbReference type="Gene3D" id="3.20.20.60">
    <property type="entry name" value="Phosphoenolpyruvate-binding domains"/>
    <property type="match status" value="1"/>
</dbReference>
<dbReference type="Pfam" id="PF13714">
    <property type="entry name" value="PEP_mutase"/>
    <property type="match status" value="1"/>
</dbReference>